<feature type="region of interest" description="Disordered" evidence="1">
    <location>
        <begin position="887"/>
        <end position="976"/>
    </location>
</feature>
<feature type="compositionally biased region" description="Low complexity" evidence="1">
    <location>
        <begin position="1044"/>
        <end position="1055"/>
    </location>
</feature>
<protein>
    <submittedName>
        <fullName evidence="2">Uncharacterized protein</fullName>
    </submittedName>
</protein>
<feature type="region of interest" description="Disordered" evidence="1">
    <location>
        <begin position="527"/>
        <end position="552"/>
    </location>
</feature>
<feature type="region of interest" description="Disordered" evidence="1">
    <location>
        <begin position="1"/>
        <end position="29"/>
    </location>
</feature>
<gene>
    <name evidence="2" type="ORF">UMAG_11631</name>
</gene>
<feature type="region of interest" description="Disordered" evidence="1">
    <location>
        <begin position="100"/>
        <end position="165"/>
    </location>
</feature>
<evidence type="ECO:0000313" key="2">
    <source>
        <dbReference type="EMBL" id="KIS72415.1"/>
    </source>
</evidence>
<feature type="compositionally biased region" description="Low complexity" evidence="1">
    <location>
        <begin position="916"/>
        <end position="925"/>
    </location>
</feature>
<accession>A0A0D1EE20</accession>
<feature type="compositionally biased region" description="Polar residues" evidence="1">
    <location>
        <begin position="906"/>
        <end position="915"/>
    </location>
</feature>
<feature type="compositionally biased region" description="Basic and acidic residues" evidence="1">
    <location>
        <begin position="606"/>
        <end position="620"/>
    </location>
</feature>
<dbReference type="OrthoDB" id="3360637at2759"/>
<feature type="region of interest" description="Disordered" evidence="1">
    <location>
        <begin position="1092"/>
        <end position="1200"/>
    </location>
</feature>
<dbReference type="VEuPathDB" id="FungiDB:UMAG_11631"/>
<feature type="compositionally biased region" description="Gly residues" evidence="1">
    <location>
        <begin position="1185"/>
        <end position="1199"/>
    </location>
</feature>
<feature type="compositionally biased region" description="Basic residues" evidence="1">
    <location>
        <begin position="955"/>
        <end position="965"/>
    </location>
</feature>
<feature type="region of interest" description="Disordered" evidence="1">
    <location>
        <begin position="988"/>
        <end position="1079"/>
    </location>
</feature>
<feature type="compositionally biased region" description="Low complexity" evidence="1">
    <location>
        <begin position="223"/>
        <end position="234"/>
    </location>
</feature>
<feature type="compositionally biased region" description="Polar residues" evidence="1">
    <location>
        <begin position="787"/>
        <end position="797"/>
    </location>
</feature>
<feature type="region of interest" description="Disordered" evidence="1">
    <location>
        <begin position="590"/>
        <end position="621"/>
    </location>
</feature>
<evidence type="ECO:0000313" key="3">
    <source>
        <dbReference type="Proteomes" id="UP000000561"/>
    </source>
</evidence>
<dbReference type="KEGG" id="uma:UMAG_11631"/>
<sequence>MSCDCSLPHSHSHSHSSPHNTITARQPAPTPLASTNTLCRACSGPCAHSYSDKQAYLSASYKAKGKRTASRDKHVASPSDDIGPLTGAFGRASFCSTSAPSPQPDFLPCKSTSTAKVEPTSPALPSSRPPDQERRVRRAREGPSRSLAPSPLRAALNTSPTTGSASQFVSLLGQPIAVSASLSSPTNESSAVAKCAVIPSLYKASRGRSTNVSPSRRWDRRGASATVLSGASASGSGGEADEPSDSENANRCARYRVRADNPRAESSRSSIRRLSVPKEEALFPSDDDETPPFSPTEEMSGHTAQFSKQRRRPRRWSSVERDRSRGMRILLQESSNELHDSVATLRVSRSKAQSRGRPRSTHRVTSATEEDASDMESSSLPSSCTSSCDLDYLPKRGQTIGIPIKEHRSRSSSPSESTHDASLSATSSQGQVPSSTDGSDDPSPAASTPSTSLVQQSCSGFTTLKPIAAISVTSDSDPLLGLATPSIEDMIQIDQVEFFPEEAITAQLASAQNKRKTSPKRTKISSWIIGDFESEPETDEDPKPAKASLESAVNRSNATAISISPPSSSPSSYQARLASLQSQLRIWSRTQDPPAQPRSRQTSAGSEDHTDAEAEAKEVDSNNASLLSASWRNLTRLPNLILLPGLAARQARESLVSASKTRSDGLDSSNDGGDSSLASDNEFAQIYRLASSAQGMLDEKTLQAQRQIALKTGRPPSPSPSPSPPSSLLGSRQSSNDSISTTERISALQSMTRASRSGRGVASPLEADRDPSAYVSGLGQPIDPDTELSSVVQLQTFRSRSRSRPADPSQKNRAADEPRSASPCHSNEPGGYEERHAQLPPVKLGQAIELESTSQQMTGATFAAKASGQLTVQIPPPSIEVRATRLRRGRQDVFGEGRAPTDIASAPTSPTYRQRTSSSSTTTSGDDTDSALSPSSHDRSNGGAIADADADGFRVVRRRHRRRSSGPRSLRPKVEALVPHGYSAFAIKEGNEHAEGSDSDGETTPSPTPARRGRGGRGRASSPRRSTRQCAVGLFGGGMSEVASSTFPESSLSSSRSRRSGRSEASHLSMSSPIRSVRSSPDLTYAAAAAAGSACEGGADGPNQIDEDPSPPRGSRGRRGAVKVVASSVGQRAPPPQTLLLSGMEGLRRGPSYPPRAGERLEDGGGFGSDFGEDEATSAASGLSAQGGRGRMGSSGTCGGVSPQPLRFRLLSNSSHLLMLSLELAMIKKQKISAPLKPRWGKHRANDFNPLPSTTRISSSAALHASSKYLRSPFPTSRDGDADADAEAVECQEGACAPCDQDQRQAVTSLEYVAEAAVRGSRSSVAGALRDPASRLRYSWTSTDLASTLDSASLST</sequence>
<feature type="compositionally biased region" description="Polar residues" evidence="1">
    <location>
        <begin position="728"/>
        <end position="755"/>
    </location>
</feature>
<feature type="compositionally biased region" description="Low complexity" evidence="1">
    <location>
        <begin position="433"/>
        <end position="452"/>
    </location>
</feature>
<proteinExistence type="predicted"/>
<feature type="region of interest" description="Disordered" evidence="1">
    <location>
        <begin position="205"/>
        <end position="322"/>
    </location>
</feature>
<reference evidence="2 3" key="1">
    <citation type="journal article" date="2006" name="Nature">
        <title>Insights from the genome of the biotrophic fungal plant pathogen Ustilago maydis.</title>
        <authorList>
            <person name="Kamper J."/>
            <person name="Kahmann R."/>
            <person name="Bolker M."/>
            <person name="Ma L.J."/>
            <person name="Brefort T."/>
            <person name="Saville B.J."/>
            <person name="Banuett F."/>
            <person name="Kronstad J.W."/>
            <person name="Gold S.E."/>
            <person name="Muller O."/>
            <person name="Perlin M.H."/>
            <person name="Wosten H.A."/>
            <person name="de Vries R."/>
            <person name="Ruiz-Herrera J."/>
            <person name="Reynaga-Pena C.G."/>
            <person name="Snetselaar K."/>
            <person name="McCann M."/>
            <person name="Perez-Martin J."/>
            <person name="Feldbrugge M."/>
            <person name="Basse C.W."/>
            <person name="Steinberg G."/>
            <person name="Ibeas J.I."/>
            <person name="Holloman W."/>
            <person name="Guzman P."/>
            <person name="Farman M."/>
            <person name="Stajich J.E."/>
            <person name="Sentandreu R."/>
            <person name="Gonzalez-Prieto J.M."/>
            <person name="Kennell J.C."/>
            <person name="Molina L."/>
            <person name="Schirawski J."/>
            <person name="Mendoza-Mendoza A."/>
            <person name="Greilinger D."/>
            <person name="Munch K."/>
            <person name="Rossel N."/>
            <person name="Scherer M."/>
            <person name="Vranes M."/>
            <person name="Ladendorf O."/>
            <person name="Vincon V."/>
            <person name="Fuchs U."/>
            <person name="Sandrock B."/>
            <person name="Meng S."/>
            <person name="Ho E.C."/>
            <person name="Cahill M.J."/>
            <person name="Boyce K.J."/>
            <person name="Klose J."/>
            <person name="Klosterman S.J."/>
            <person name="Deelstra H.J."/>
            <person name="Ortiz-Castellanos L."/>
            <person name="Li W."/>
            <person name="Sanchez-Alonso P."/>
            <person name="Schreier P.H."/>
            <person name="Hauser-Hahn I."/>
            <person name="Vaupel M."/>
            <person name="Koopmann E."/>
            <person name="Friedrich G."/>
            <person name="Voss H."/>
            <person name="Schluter T."/>
            <person name="Margolis J."/>
            <person name="Platt D."/>
            <person name="Swimmer C."/>
            <person name="Gnirke A."/>
            <person name="Chen F."/>
            <person name="Vysotskaia V."/>
            <person name="Mannhaupt G."/>
            <person name="Guldener U."/>
            <person name="Munsterkotter M."/>
            <person name="Haase D."/>
            <person name="Oesterheld M."/>
            <person name="Mewes H.W."/>
            <person name="Mauceli E.W."/>
            <person name="DeCaprio D."/>
            <person name="Wade C.M."/>
            <person name="Butler J."/>
            <person name="Young S."/>
            <person name="Jaffe D.B."/>
            <person name="Calvo S."/>
            <person name="Nusbaum C."/>
            <person name="Galagan J."/>
            <person name="Birren B.W."/>
        </authorList>
    </citation>
    <scope>NUCLEOTIDE SEQUENCE [LARGE SCALE GENOMIC DNA]</scope>
    <source>
        <strain evidence="3">DSM 14603 / FGSC 9021 / UM521</strain>
    </source>
</reference>
<feature type="compositionally biased region" description="Pro residues" evidence="1">
    <location>
        <begin position="715"/>
        <end position="725"/>
    </location>
</feature>
<feature type="compositionally biased region" description="Basic residues" evidence="1">
    <location>
        <begin position="348"/>
        <end position="362"/>
    </location>
</feature>
<dbReference type="EMBL" id="CM003140">
    <property type="protein sequence ID" value="KIS72415.1"/>
    <property type="molecule type" value="Genomic_DNA"/>
</dbReference>
<dbReference type="InParanoid" id="A0A0D1EE20"/>
<dbReference type="eggNOG" id="ENOG502TCXX">
    <property type="taxonomic scope" value="Eukaryota"/>
</dbReference>
<dbReference type="Proteomes" id="UP000000561">
    <property type="component" value="Chromosome 1"/>
</dbReference>
<feature type="compositionally biased region" description="Basic and acidic residues" evidence="1">
    <location>
        <begin position="130"/>
        <end position="143"/>
    </location>
</feature>
<feature type="compositionally biased region" description="Basic and acidic residues" evidence="1">
    <location>
        <begin position="257"/>
        <end position="266"/>
    </location>
</feature>
<feature type="compositionally biased region" description="Low complexity" evidence="1">
    <location>
        <begin position="377"/>
        <end position="391"/>
    </location>
</feature>
<name>A0A0D1EE20_MYCMD</name>
<feature type="compositionally biased region" description="Low complexity" evidence="1">
    <location>
        <begin position="666"/>
        <end position="678"/>
    </location>
</feature>
<organism evidence="2 3">
    <name type="scientific">Mycosarcoma maydis</name>
    <name type="common">Corn smut fungus</name>
    <name type="synonym">Ustilago maydis</name>
    <dbReference type="NCBI Taxonomy" id="5270"/>
    <lineage>
        <taxon>Eukaryota</taxon>
        <taxon>Fungi</taxon>
        <taxon>Dikarya</taxon>
        <taxon>Basidiomycota</taxon>
        <taxon>Ustilaginomycotina</taxon>
        <taxon>Ustilaginomycetes</taxon>
        <taxon>Ustilaginales</taxon>
        <taxon>Ustilaginaceae</taxon>
        <taxon>Mycosarcoma</taxon>
    </lineage>
</organism>
<dbReference type="RefSeq" id="XP_011386804.1">
    <property type="nucleotide sequence ID" value="XM_011388502.1"/>
</dbReference>
<keyword evidence="3" id="KW-1185">Reference proteome</keyword>
<feature type="compositionally biased region" description="Polar residues" evidence="1">
    <location>
        <begin position="156"/>
        <end position="165"/>
    </location>
</feature>
<feature type="compositionally biased region" description="Polar residues" evidence="1">
    <location>
        <begin position="420"/>
        <end position="432"/>
    </location>
</feature>
<feature type="region of interest" description="Disordered" evidence="1">
    <location>
        <begin position="711"/>
        <end position="835"/>
    </location>
</feature>
<feature type="compositionally biased region" description="Polar residues" evidence="1">
    <location>
        <begin position="590"/>
        <end position="605"/>
    </location>
</feature>
<feature type="region of interest" description="Disordered" evidence="1">
    <location>
        <begin position="346"/>
        <end position="454"/>
    </location>
</feature>
<feature type="compositionally biased region" description="Low complexity" evidence="1">
    <location>
        <begin position="1069"/>
        <end position="1079"/>
    </location>
</feature>
<dbReference type="GeneID" id="23567490"/>
<evidence type="ECO:0000256" key="1">
    <source>
        <dbReference type="SAM" id="MobiDB-lite"/>
    </source>
</evidence>
<feature type="region of interest" description="Disordered" evidence="1">
    <location>
        <begin position="657"/>
        <end position="678"/>
    </location>
</feature>